<dbReference type="EMBL" id="FQZA01000027">
    <property type="protein sequence ID" value="SHJ81906.1"/>
    <property type="molecule type" value="Genomic_DNA"/>
</dbReference>
<reference evidence="1 2" key="1">
    <citation type="submission" date="2016-11" db="EMBL/GenBank/DDBJ databases">
        <authorList>
            <person name="Jaros S."/>
            <person name="Januszkiewicz K."/>
            <person name="Wedrychowicz H."/>
        </authorList>
    </citation>
    <scope>NUCLEOTIDE SEQUENCE [LARGE SCALE GENOMIC DNA]</scope>
    <source>
        <strain evidence="1 2">DSM 26892</strain>
    </source>
</reference>
<evidence type="ECO:0008006" key="3">
    <source>
        <dbReference type="Google" id="ProtNLM"/>
    </source>
</evidence>
<dbReference type="Gene3D" id="2.60.120.380">
    <property type="match status" value="1"/>
</dbReference>
<evidence type="ECO:0000313" key="1">
    <source>
        <dbReference type="EMBL" id="SHJ81906.1"/>
    </source>
</evidence>
<accession>A0A1M6MEX7</accession>
<dbReference type="InterPro" id="IPR001343">
    <property type="entry name" value="Hemolysn_Ca-bd"/>
</dbReference>
<dbReference type="InterPro" id="IPR011049">
    <property type="entry name" value="Serralysin-like_metalloprot_C"/>
</dbReference>
<dbReference type="AlphaFoldDB" id="A0A1M6MEX7"/>
<dbReference type="GO" id="GO:0005509">
    <property type="term" value="F:calcium ion binding"/>
    <property type="evidence" value="ECO:0007669"/>
    <property type="project" value="InterPro"/>
</dbReference>
<sequence>MENEDVPGDTSTTARLTVGVPFTSDFDSVLDADWFLFSGTPGAVYAVEITMDGTTTLLTDLDLQVGNGTRYPNTDPAQATVPSLFFVNDTNDLWLDLDASDIEASLGLTPGSYTVQVVERPDLALLGTVGNDTLTFDPLNPTTLIDGRAGTDTVSFGDQRVSFFLTDRPENNSLVNLGNGTIVKLKSIEAVTVGDSGSRFDISGGSFQITGGAGQESFSITGAGQGRVFNGGANPVGSPDQANYNSRSNTDPIAASLLTGMGTAGVAAGDTYIGIELLRGTEHNDTLAGSNAADTLFGNIGDDILTGNGGNDRIDGDTGTDVAVFNFSRSEYTVTETDGFSPRSVYYTVSHSGADGTDSLRDVEILRFADGDFVPGSQTGTAGNDWMVWNGTSGRVFAGDGTDMLSFVNEAAVRVDLLARAVTVSRPGSTDIVVEPISVEAFTGTSGNDVMIGGTGDGRLRGLGGNDRFIGSRGTDTIDGGAGGDSLSYITDSLSGFAQEGVNVSLFRGMGWTGNAAGDLMTGIENLSGTINDVSCPNRVVQVDC</sequence>
<protein>
    <recommendedName>
        <fullName evidence="3">Hemolysin-type calcium-binding repeat-containing protein</fullName>
    </recommendedName>
</protein>
<name>A0A1M6MEX7_9RHOB</name>
<dbReference type="Gene3D" id="2.150.10.10">
    <property type="entry name" value="Serralysin-like metalloprotease, C-terminal"/>
    <property type="match status" value="2"/>
</dbReference>
<organism evidence="1 2">
    <name type="scientific">Palleronia salina</name>
    <dbReference type="NCBI Taxonomy" id="313368"/>
    <lineage>
        <taxon>Bacteria</taxon>
        <taxon>Pseudomonadati</taxon>
        <taxon>Pseudomonadota</taxon>
        <taxon>Alphaproteobacteria</taxon>
        <taxon>Rhodobacterales</taxon>
        <taxon>Roseobacteraceae</taxon>
        <taxon>Palleronia</taxon>
    </lineage>
</organism>
<proteinExistence type="predicted"/>
<dbReference type="STRING" id="313368.SAMN04488012_1274"/>
<dbReference type="Proteomes" id="UP000184040">
    <property type="component" value="Unassembled WGS sequence"/>
</dbReference>
<dbReference type="RefSeq" id="WP_073130700.1">
    <property type="nucleotide sequence ID" value="NZ_FQZA01000027.1"/>
</dbReference>
<dbReference type="PRINTS" id="PR00313">
    <property type="entry name" value="CABNDNGRPT"/>
</dbReference>
<evidence type="ECO:0000313" key="2">
    <source>
        <dbReference type="Proteomes" id="UP000184040"/>
    </source>
</evidence>
<dbReference type="SUPFAM" id="SSF51120">
    <property type="entry name" value="beta-Roll"/>
    <property type="match status" value="2"/>
</dbReference>
<dbReference type="Pfam" id="PF00353">
    <property type="entry name" value="HemolysinCabind"/>
    <property type="match status" value="2"/>
</dbReference>
<gene>
    <name evidence="1" type="ORF">SAMN04488012_1274</name>
</gene>
<keyword evidence="2" id="KW-1185">Reference proteome</keyword>